<accession>A0A518GUU6</accession>
<evidence type="ECO:0000256" key="2">
    <source>
        <dbReference type="SAM" id="MobiDB-lite"/>
    </source>
</evidence>
<dbReference type="CDD" id="cd02966">
    <property type="entry name" value="TlpA_like_family"/>
    <property type="match status" value="1"/>
</dbReference>
<keyword evidence="1" id="KW-0676">Redox-active center</keyword>
<evidence type="ECO:0000313" key="5">
    <source>
        <dbReference type="EMBL" id="QDV32362.1"/>
    </source>
</evidence>
<dbReference type="InterPro" id="IPR017937">
    <property type="entry name" value="Thioredoxin_CS"/>
</dbReference>
<gene>
    <name evidence="5" type="primary">mauD</name>
    <name evidence="5" type="ORF">ElP_01900</name>
</gene>
<dbReference type="InterPro" id="IPR013766">
    <property type="entry name" value="Thioredoxin_domain"/>
</dbReference>
<dbReference type="SUPFAM" id="SSF52833">
    <property type="entry name" value="Thioredoxin-like"/>
    <property type="match status" value="1"/>
</dbReference>
<dbReference type="Gene3D" id="3.40.30.10">
    <property type="entry name" value="Glutaredoxin"/>
    <property type="match status" value="1"/>
</dbReference>
<dbReference type="GO" id="GO:0016491">
    <property type="term" value="F:oxidoreductase activity"/>
    <property type="evidence" value="ECO:0007669"/>
    <property type="project" value="InterPro"/>
</dbReference>
<keyword evidence="3" id="KW-0472">Membrane</keyword>
<dbReference type="AlphaFoldDB" id="A0A518GUU6"/>
<dbReference type="Pfam" id="PF00578">
    <property type="entry name" value="AhpC-TSA"/>
    <property type="match status" value="1"/>
</dbReference>
<evidence type="ECO:0000313" key="6">
    <source>
        <dbReference type="Proteomes" id="UP000317835"/>
    </source>
</evidence>
<organism evidence="5 6">
    <name type="scientific">Tautonia plasticadhaerens</name>
    <dbReference type="NCBI Taxonomy" id="2527974"/>
    <lineage>
        <taxon>Bacteria</taxon>
        <taxon>Pseudomonadati</taxon>
        <taxon>Planctomycetota</taxon>
        <taxon>Planctomycetia</taxon>
        <taxon>Isosphaerales</taxon>
        <taxon>Isosphaeraceae</taxon>
        <taxon>Tautonia</taxon>
    </lineage>
</organism>
<dbReference type="Proteomes" id="UP000317835">
    <property type="component" value="Chromosome"/>
</dbReference>
<sequence>MNVLSLSSVIALWAAVLLIAFLLLGVLRSLGLLRWRLDQLETVTPSRIGRDGLKLGAKAPDFTLVGHDGASRSLRDLAGRRVLLVFTQSGCGPCGAIVPELNRVHGRGEHQVVVINNGAPEETRAWAARHRAGFPVLTQEKWAVSKRYQVFATPFAFVIDEGGTITSKGIVGSRQYLGFVLQGAGRHAQHREGHPEPEGAGEVERTKSHSTEEVSRA</sequence>
<proteinExistence type="predicted"/>
<feature type="compositionally biased region" description="Basic and acidic residues" evidence="2">
    <location>
        <begin position="190"/>
        <end position="217"/>
    </location>
</feature>
<dbReference type="InterPro" id="IPR000866">
    <property type="entry name" value="AhpC/TSA"/>
</dbReference>
<name>A0A518GUU6_9BACT</name>
<dbReference type="InterPro" id="IPR036249">
    <property type="entry name" value="Thioredoxin-like_sf"/>
</dbReference>
<protein>
    <submittedName>
        <fullName evidence="5">Methylamine utilization protein MauD</fullName>
    </submittedName>
</protein>
<evidence type="ECO:0000256" key="1">
    <source>
        <dbReference type="ARBA" id="ARBA00023284"/>
    </source>
</evidence>
<dbReference type="RefSeq" id="WP_197446623.1">
    <property type="nucleotide sequence ID" value="NZ_CP036426.1"/>
</dbReference>
<evidence type="ECO:0000259" key="4">
    <source>
        <dbReference type="PROSITE" id="PS51352"/>
    </source>
</evidence>
<reference evidence="5 6" key="1">
    <citation type="submission" date="2019-02" db="EMBL/GenBank/DDBJ databases">
        <title>Deep-cultivation of Planctomycetes and their phenomic and genomic characterization uncovers novel biology.</title>
        <authorList>
            <person name="Wiegand S."/>
            <person name="Jogler M."/>
            <person name="Boedeker C."/>
            <person name="Pinto D."/>
            <person name="Vollmers J."/>
            <person name="Rivas-Marin E."/>
            <person name="Kohn T."/>
            <person name="Peeters S.H."/>
            <person name="Heuer A."/>
            <person name="Rast P."/>
            <person name="Oberbeckmann S."/>
            <person name="Bunk B."/>
            <person name="Jeske O."/>
            <person name="Meyerdierks A."/>
            <person name="Storesund J.E."/>
            <person name="Kallscheuer N."/>
            <person name="Luecker S."/>
            <person name="Lage O.M."/>
            <person name="Pohl T."/>
            <person name="Merkel B.J."/>
            <person name="Hornburger P."/>
            <person name="Mueller R.-W."/>
            <person name="Bruemmer F."/>
            <person name="Labrenz M."/>
            <person name="Spormann A.M."/>
            <person name="Op den Camp H."/>
            <person name="Overmann J."/>
            <person name="Amann R."/>
            <person name="Jetten M.S.M."/>
            <person name="Mascher T."/>
            <person name="Medema M.H."/>
            <person name="Devos D.P."/>
            <person name="Kaster A.-K."/>
            <person name="Ovreas L."/>
            <person name="Rohde M."/>
            <person name="Galperin M.Y."/>
            <person name="Jogler C."/>
        </authorList>
    </citation>
    <scope>NUCLEOTIDE SEQUENCE [LARGE SCALE GENOMIC DNA]</scope>
    <source>
        <strain evidence="5 6">ElP</strain>
    </source>
</reference>
<feature type="domain" description="Thioredoxin" evidence="4">
    <location>
        <begin position="53"/>
        <end position="189"/>
    </location>
</feature>
<dbReference type="InterPro" id="IPR050553">
    <property type="entry name" value="Thioredoxin_ResA/DsbE_sf"/>
</dbReference>
<dbReference type="PROSITE" id="PS51352">
    <property type="entry name" value="THIOREDOXIN_2"/>
    <property type="match status" value="1"/>
</dbReference>
<dbReference type="KEGG" id="tpla:ElP_01900"/>
<evidence type="ECO:0000256" key="3">
    <source>
        <dbReference type="SAM" id="Phobius"/>
    </source>
</evidence>
<dbReference type="PANTHER" id="PTHR42852:SF17">
    <property type="entry name" value="THIOREDOXIN-LIKE PROTEIN HI_1115"/>
    <property type="match status" value="1"/>
</dbReference>
<dbReference type="GO" id="GO:0016209">
    <property type="term" value="F:antioxidant activity"/>
    <property type="evidence" value="ECO:0007669"/>
    <property type="project" value="InterPro"/>
</dbReference>
<dbReference type="PROSITE" id="PS00194">
    <property type="entry name" value="THIOREDOXIN_1"/>
    <property type="match status" value="1"/>
</dbReference>
<keyword evidence="6" id="KW-1185">Reference proteome</keyword>
<keyword evidence="3" id="KW-1133">Transmembrane helix</keyword>
<feature type="region of interest" description="Disordered" evidence="2">
    <location>
        <begin position="186"/>
        <end position="217"/>
    </location>
</feature>
<keyword evidence="3" id="KW-0812">Transmembrane</keyword>
<feature type="transmembrane region" description="Helical" evidence="3">
    <location>
        <begin position="6"/>
        <end position="27"/>
    </location>
</feature>
<dbReference type="PANTHER" id="PTHR42852">
    <property type="entry name" value="THIOL:DISULFIDE INTERCHANGE PROTEIN DSBE"/>
    <property type="match status" value="1"/>
</dbReference>
<dbReference type="EMBL" id="CP036426">
    <property type="protein sequence ID" value="QDV32362.1"/>
    <property type="molecule type" value="Genomic_DNA"/>
</dbReference>